<protein>
    <recommendedName>
        <fullName evidence="4">Major facilitator superfamily (MFS) profile domain-containing protein</fullName>
    </recommendedName>
</protein>
<dbReference type="EMBL" id="AZBU02000012">
    <property type="protein sequence ID" value="TKR59452.1"/>
    <property type="molecule type" value="Genomic_DNA"/>
</dbReference>
<keyword evidence="6" id="KW-1185">Reference proteome</keyword>
<dbReference type="SUPFAM" id="SSF103473">
    <property type="entry name" value="MFS general substrate transporter"/>
    <property type="match status" value="1"/>
</dbReference>
<feature type="transmembrane region" description="Helical" evidence="2">
    <location>
        <begin position="317"/>
        <end position="341"/>
    </location>
</feature>
<comment type="caution">
    <text evidence="5">The sequence shown here is derived from an EMBL/GenBank/DDBJ whole genome shotgun (WGS) entry which is preliminary data.</text>
</comment>
<dbReference type="PANTHER" id="PTHR45757:SF11">
    <property type="entry name" value="MAJOR FACILITATOR SUPERFAMILY (MFS) PROFILE DOMAIN-CONTAINING PROTEIN"/>
    <property type="match status" value="1"/>
</dbReference>
<dbReference type="InterPro" id="IPR011701">
    <property type="entry name" value="MFS"/>
</dbReference>
<feature type="transmembrane region" description="Helical" evidence="2">
    <location>
        <begin position="41"/>
        <end position="61"/>
    </location>
</feature>
<name>A0A4U5LTQ1_STECR</name>
<dbReference type="Proteomes" id="UP000298663">
    <property type="component" value="Unassembled WGS sequence"/>
</dbReference>
<reference evidence="5 6" key="1">
    <citation type="journal article" date="2015" name="Genome Biol.">
        <title>Comparative genomics of Steinernema reveals deeply conserved gene regulatory networks.</title>
        <authorList>
            <person name="Dillman A.R."/>
            <person name="Macchietto M."/>
            <person name="Porter C.F."/>
            <person name="Rogers A."/>
            <person name="Williams B."/>
            <person name="Antoshechkin I."/>
            <person name="Lee M.M."/>
            <person name="Goodwin Z."/>
            <person name="Lu X."/>
            <person name="Lewis E.E."/>
            <person name="Goodrich-Blair H."/>
            <person name="Stock S.P."/>
            <person name="Adams B.J."/>
            <person name="Sternberg P.W."/>
            <person name="Mortazavi A."/>
        </authorList>
    </citation>
    <scope>NUCLEOTIDE SEQUENCE [LARGE SCALE GENOMIC DNA]</scope>
    <source>
        <strain evidence="5 6">ALL</strain>
    </source>
</reference>
<dbReference type="Gene3D" id="1.20.1250.20">
    <property type="entry name" value="MFS general substrate transporter like domains"/>
    <property type="match status" value="2"/>
</dbReference>
<dbReference type="Pfam" id="PF07690">
    <property type="entry name" value="MFS_1"/>
    <property type="match status" value="1"/>
</dbReference>
<keyword evidence="2" id="KW-0472">Membrane</keyword>
<feature type="transmembrane region" description="Helical" evidence="2">
    <location>
        <begin position="125"/>
        <end position="147"/>
    </location>
</feature>
<dbReference type="PROSITE" id="PS50850">
    <property type="entry name" value="MFS"/>
    <property type="match status" value="1"/>
</dbReference>
<dbReference type="GO" id="GO:0016020">
    <property type="term" value="C:membrane"/>
    <property type="evidence" value="ECO:0007669"/>
    <property type="project" value="UniProtKB-SubCell"/>
</dbReference>
<feature type="transmembrane region" description="Helical" evidence="2">
    <location>
        <begin position="385"/>
        <end position="409"/>
    </location>
</feature>
<proteinExistence type="predicted"/>
<evidence type="ECO:0000259" key="4">
    <source>
        <dbReference type="PROSITE" id="PS50850"/>
    </source>
</evidence>
<comment type="subcellular location">
    <subcellularLocation>
        <location evidence="1">Membrane</location>
        <topology evidence="1">Multi-pass membrane protein</topology>
    </subcellularLocation>
</comment>
<keyword evidence="3" id="KW-0732">Signal</keyword>
<dbReference type="GO" id="GO:0022857">
    <property type="term" value="F:transmembrane transporter activity"/>
    <property type="evidence" value="ECO:0007669"/>
    <property type="project" value="InterPro"/>
</dbReference>
<feature type="chain" id="PRO_5020301045" description="Major facilitator superfamily (MFS) profile domain-containing protein" evidence="3">
    <location>
        <begin position="18"/>
        <end position="431"/>
    </location>
</feature>
<evidence type="ECO:0000313" key="5">
    <source>
        <dbReference type="EMBL" id="TKR59452.1"/>
    </source>
</evidence>
<organism evidence="5 6">
    <name type="scientific">Steinernema carpocapsae</name>
    <name type="common">Entomopathogenic nematode</name>
    <dbReference type="NCBI Taxonomy" id="34508"/>
    <lineage>
        <taxon>Eukaryota</taxon>
        <taxon>Metazoa</taxon>
        <taxon>Ecdysozoa</taxon>
        <taxon>Nematoda</taxon>
        <taxon>Chromadorea</taxon>
        <taxon>Rhabditida</taxon>
        <taxon>Tylenchina</taxon>
        <taxon>Panagrolaimomorpha</taxon>
        <taxon>Strongyloidoidea</taxon>
        <taxon>Steinernematidae</taxon>
        <taxon>Steinernema</taxon>
    </lineage>
</organism>
<reference evidence="5 6" key="2">
    <citation type="journal article" date="2019" name="G3 (Bethesda)">
        <title>Hybrid Assembly of the Genome of the Entomopathogenic Nematode Steinernema carpocapsae Identifies the X-Chromosome.</title>
        <authorList>
            <person name="Serra L."/>
            <person name="Macchietto M."/>
            <person name="Macias-Munoz A."/>
            <person name="McGill C.J."/>
            <person name="Rodriguez I.M."/>
            <person name="Rodriguez B."/>
            <person name="Murad R."/>
            <person name="Mortazavi A."/>
        </authorList>
    </citation>
    <scope>NUCLEOTIDE SEQUENCE [LARGE SCALE GENOMIC DNA]</scope>
    <source>
        <strain evidence="5 6">ALL</strain>
    </source>
</reference>
<feature type="signal peptide" evidence="3">
    <location>
        <begin position="1"/>
        <end position="17"/>
    </location>
</feature>
<dbReference type="OrthoDB" id="2985014at2759"/>
<feature type="transmembrane region" description="Helical" evidence="2">
    <location>
        <begin position="290"/>
        <end position="311"/>
    </location>
</feature>
<feature type="transmembrane region" description="Helical" evidence="2">
    <location>
        <begin position="257"/>
        <end position="278"/>
    </location>
</feature>
<feature type="transmembrane region" description="Helical" evidence="2">
    <location>
        <begin position="353"/>
        <end position="373"/>
    </location>
</feature>
<feature type="domain" description="Major facilitator superfamily (MFS) profile" evidence="4">
    <location>
        <begin position="1"/>
        <end position="411"/>
    </location>
</feature>
<keyword evidence="2" id="KW-1133">Transmembrane helix</keyword>
<sequence length="431" mass="46675">MCLIFANTLLFSFTVICMDPIDNNVNNTDHKPLLTKTEEGLLFSGVAFAAIPSMFVTVALINRIGLRLTFFFFGLLSGIATLLMPLSTVNMYLALIVRIVQGSALTSMCAAQGTVPAKLGRPTQLGFLVALFACIYELAPIMTMTLSSYLCTSPFGWQGVYYTFGPVTIFAFFVFLILYPTDRNRVTVMPETTSTVEIVETVESPEKSISYGKILKTPLVWGLWLSGVGLAAEVQVIDMFGPTFTNKVLHFDVSTTGLLSGISFALSICVKLSGGIVLDRITCVSARAKTVSFTLITQAGTALCFLILSFLTQYPDYAVFAQALFMLTILLFGLHTVGLFSGYQQAGGQSSDFLLSVFAVINSTTSLILPQILTLITPNNTGKEWSALFFGIGIYVVVTGAACVLLSMVRTGNKRNTVMDIQKVTELSVDA</sequence>
<feature type="transmembrane region" description="Helical" evidence="2">
    <location>
        <begin position="219"/>
        <end position="237"/>
    </location>
</feature>
<dbReference type="AlphaFoldDB" id="A0A4U5LTQ1"/>
<evidence type="ECO:0000313" key="6">
    <source>
        <dbReference type="Proteomes" id="UP000298663"/>
    </source>
</evidence>
<dbReference type="PANTHER" id="PTHR45757">
    <property type="entry name" value="PROTEIN CBG23364-RELATED"/>
    <property type="match status" value="1"/>
</dbReference>
<accession>A0A4U5LTQ1</accession>
<dbReference type="InterPro" id="IPR036259">
    <property type="entry name" value="MFS_trans_sf"/>
</dbReference>
<feature type="transmembrane region" description="Helical" evidence="2">
    <location>
        <begin position="68"/>
        <end position="86"/>
    </location>
</feature>
<evidence type="ECO:0000256" key="3">
    <source>
        <dbReference type="SAM" id="SignalP"/>
    </source>
</evidence>
<evidence type="ECO:0000256" key="1">
    <source>
        <dbReference type="ARBA" id="ARBA00004141"/>
    </source>
</evidence>
<dbReference type="InterPro" id="IPR020846">
    <property type="entry name" value="MFS_dom"/>
</dbReference>
<gene>
    <name evidence="5" type="ORF">L596_029118</name>
</gene>
<keyword evidence="2" id="KW-0812">Transmembrane</keyword>
<feature type="transmembrane region" description="Helical" evidence="2">
    <location>
        <begin position="159"/>
        <end position="179"/>
    </location>
</feature>
<evidence type="ECO:0000256" key="2">
    <source>
        <dbReference type="SAM" id="Phobius"/>
    </source>
</evidence>